<accession>A0A0Q9W1Q1</accession>
<dbReference type="EMBL" id="CH940652">
    <property type="protein sequence ID" value="KRF78758.1"/>
    <property type="molecule type" value="Genomic_DNA"/>
</dbReference>
<proteinExistence type="predicted"/>
<dbReference type="Proteomes" id="UP000008792">
    <property type="component" value="Unassembled WGS sequence"/>
</dbReference>
<keyword evidence="1" id="KW-0732">Signal</keyword>
<sequence length="108" mass="12689">MSSAKSVQFILAIYLMLIDQPASQAYRMGRLEFVMEHMARNLESPRHNIRVKESKQILKEFSNFGAAVSKASNDNRREIHVANGQTYSMYFDFTRKNENKKYNFQFNN</sequence>
<evidence type="ECO:0000256" key="1">
    <source>
        <dbReference type="SAM" id="SignalP"/>
    </source>
</evidence>
<reference evidence="2 3" key="1">
    <citation type="journal article" date="2007" name="Nature">
        <title>Evolution of genes and genomes on the Drosophila phylogeny.</title>
        <authorList>
            <consortium name="Drosophila 12 Genomes Consortium"/>
            <person name="Clark A.G."/>
            <person name="Eisen M.B."/>
            <person name="Smith D.R."/>
            <person name="Bergman C.M."/>
            <person name="Oliver B."/>
            <person name="Markow T.A."/>
            <person name="Kaufman T.C."/>
            <person name="Kellis M."/>
            <person name="Gelbart W."/>
            <person name="Iyer V.N."/>
            <person name="Pollard D.A."/>
            <person name="Sackton T.B."/>
            <person name="Larracuente A.M."/>
            <person name="Singh N.D."/>
            <person name="Abad J.P."/>
            <person name="Abt D.N."/>
            <person name="Adryan B."/>
            <person name="Aguade M."/>
            <person name="Akashi H."/>
            <person name="Anderson W.W."/>
            <person name="Aquadro C.F."/>
            <person name="Ardell D.H."/>
            <person name="Arguello R."/>
            <person name="Artieri C.G."/>
            <person name="Barbash D.A."/>
            <person name="Barker D."/>
            <person name="Barsanti P."/>
            <person name="Batterham P."/>
            <person name="Batzoglou S."/>
            <person name="Begun D."/>
            <person name="Bhutkar A."/>
            <person name="Blanco E."/>
            <person name="Bosak S.A."/>
            <person name="Bradley R.K."/>
            <person name="Brand A.D."/>
            <person name="Brent M.R."/>
            <person name="Brooks A.N."/>
            <person name="Brown R.H."/>
            <person name="Butlin R.K."/>
            <person name="Caggese C."/>
            <person name="Calvi B.R."/>
            <person name="Bernardo de Carvalho A."/>
            <person name="Caspi A."/>
            <person name="Castrezana S."/>
            <person name="Celniker S.E."/>
            <person name="Chang J.L."/>
            <person name="Chapple C."/>
            <person name="Chatterji S."/>
            <person name="Chinwalla A."/>
            <person name="Civetta A."/>
            <person name="Clifton S.W."/>
            <person name="Comeron J.M."/>
            <person name="Costello J.C."/>
            <person name="Coyne J.A."/>
            <person name="Daub J."/>
            <person name="David R.G."/>
            <person name="Delcher A.L."/>
            <person name="Delehaunty K."/>
            <person name="Do C.B."/>
            <person name="Ebling H."/>
            <person name="Edwards K."/>
            <person name="Eickbush T."/>
            <person name="Evans J.D."/>
            <person name="Filipski A."/>
            <person name="Findeiss S."/>
            <person name="Freyhult E."/>
            <person name="Fulton L."/>
            <person name="Fulton R."/>
            <person name="Garcia A.C."/>
            <person name="Gardiner A."/>
            <person name="Garfield D.A."/>
            <person name="Garvin B.E."/>
            <person name="Gibson G."/>
            <person name="Gilbert D."/>
            <person name="Gnerre S."/>
            <person name="Godfrey J."/>
            <person name="Good R."/>
            <person name="Gotea V."/>
            <person name="Gravely B."/>
            <person name="Greenberg A.J."/>
            <person name="Griffiths-Jones S."/>
            <person name="Gross S."/>
            <person name="Guigo R."/>
            <person name="Gustafson E.A."/>
            <person name="Haerty W."/>
            <person name="Hahn M.W."/>
            <person name="Halligan D.L."/>
            <person name="Halpern A.L."/>
            <person name="Halter G.M."/>
            <person name="Han M.V."/>
            <person name="Heger A."/>
            <person name="Hillier L."/>
            <person name="Hinrichs A.S."/>
            <person name="Holmes I."/>
            <person name="Hoskins R.A."/>
            <person name="Hubisz M.J."/>
            <person name="Hultmark D."/>
            <person name="Huntley M.A."/>
            <person name="Jaffe D.B."/>
            <person name="Jagadeeshan S."/>
            <person name="Jeck W.R."/>
            <person name="Johnson J."/>
            <person name="Jones C.D."/>
            <person name="Jordan W.C."/>
            <person name="Karpen G.H."/>
            <person name="Kataoka E."/>
            <person name="Keightley P.D."/>
            <person name="Kheradpour P."/>
            <person name="Kirkness E.F."/>
            <person name="Koerich L.B."/>
            <person name="Kristiansen K."/>
            <person name="Kudrna D."/>
            <person name="Kulathinal R.J."/>
            <person name="Kumar S."/>
            <person name="Kwok R."/>
            <person name="Lander E."/>
            <person name="Langley C.H."/>
            <person name="Lapoint R."/>
            <person name="Lazzaro B.P."/>
            <person name="Lee S.J."/>
            <person name="Levesque L."/>
            <person name="Li R."/>
            <person name="Lin C.F."/>
            <person name="Lin M.F."/>
            <person name="Lindblad-Toh K."/>
            <person name="Llopart A."/>
            <person name="Long M."/>
            <person name="Low L."/>
            <person name="Lozovsky E."/>
            <person name="Lu J."/>
            <person name="Luo M."/>
            <person name="Machado C.A."/>
            <person name="Makalowski W."/>
            <person name="Marzo M."/>
            <person name="Matsuda M."/>
            <person name="Matzkin L."/>
            <person name="McAllister B."/>
            <person name="McBride C.S."/>
            <person name="McKernan B."/>
            <person name="McKernan K."/>
            <person name="Mendez-Lago M."/>
            <person name="Minx P."/>
            <person name="Mollenhauer M.U."/>
            <person name="Montooth K."/>
            <person name="Mount S.M."/>
            <person name="Mu X."/>
            <person name="Myers E."/>
            <person name="Negre B."/>
            <person name="Newfeld S."/>
            <person name="Nielsen R."/>
            <person name="Noor M.A."/>
            <person name="O'Grady P."/>
            <person name="Pachter L."/>
            <person name="Papaceit M."/>
            <person name="Parisi M.J."/>
            <person name="Parisi M."/>
            <person name="Parts L."/>
            <person name="Pedersen J.S."/>
            <person name="Pesole G."/>
            <person name="Phillippy A.M."/>
            <person name="Ponting C.P."/>
            <person name="Pop M."/>
            <person name="Porcelli D."/>
            <person name="Powell J.R."/>
            <person name="Prohaska S."/>
            <person name="Pruitt K."/>
            <person name="Puig M."/>
            <person name="Quesneville H."/>
            <person name="Ram K.R."/>
            <person name="Rand D."/>
            <person name="Rasmussen M.D."/>
            <person name="Reed L.K."/>
            <person name="Reenan R."/>
            <person name="Reily A."/>
            <person name="Remington K.A."/>
            <person name="Rieger T.T."/>
            <person name="Ritchie M.G."/>
            <person name="Robin C."/>
            <person name="Rogers Y.H."/>
            <person name="Rohde C."/>
            <person name="Rozas J."/>
            <person name="Rubenfield M.J."/>
            <person name="Ruiz A."/>
            <person name="Russo S."/>
            <person name="Salzberg S.L."/>
            <person name="Sanchez-Gracia A."/>
            <person name="Saranga D.J."/>
            <person name="Sato H."/>
            <person name="Schaeffer S.W."/>
            <person name="Schatz M.C."/>
            <person name="Schlenke T."/>
            <person name="Schwartz R."/>
            <person name="Segarra C."/>
            <person name="Singh R.S."/>
            <person name="Sirot L."/>
            <person name="Sirota M."/>
            <person name="Sisneros N.B."/>
            <person name="Smith C.D."/>
            <person name="Smith T.F."/>
            <person name="Spieth J."/>
            <person name="Stage D.E."/>
            <person name="Stark A."/>
            <person name="Stephan W."/>
            <person name="Strausberg R.L."/>
            <person name="Strempel S."/>
            <person name="Sturgill D."/>
            <person name="Sutton G."/>
            <person name="Sutton G.G."/>
            <person name="Tao W."/>
            <person name="Teichmann S."/>
            <person name="Tobari Y.N."/>
            <person name="Tomimura Y."/>
            <person name="Tsolas J.M."/>
            <person name="Valente V.L."/>
            <person name="Venter E."/>
            <person name="Venter J.C."/>
            <person name="Vicario S."/>
            <person name="Vieira F.G."/>
            <person name="Vilella A.J."/>
            <person name="Villasante A."/>
            <person name="Walenz B."/>
            <person name="Wang J."/>
            <person name="Wasserman M."/>
            <person name="Watts T."/>
            <person name="Wilson D."/>
            <person name="Wilson R.K."/>
            <person name="Wing R.A."/>
            <person name="Wolfner M.F."/>
            <person name="Wong A."/>
            <person name="Wong G.K."/>
            <person name="Wu C.I."/>
            <person name="Wu G."/>
            <person name="Yamamoto D."/>
            <person name="Yang H.P."/>
            <person name="Yang S.P."/>
            <person name="Yorke J.A."/>
            <person name="Yoshida K."/>
            <person name="Zdobnov E."/>
            <person name="Zhang P."/>
            <person name="Zhang Y."/>
            <person name="Zimin A.V."/>
            <person name="Baldwin J."/>
            <person name="Abdouelleil A."/>
            <person name="Abdulkadir J."/>
            <person name="Abebe A."/>
            <person name="Abera B."/>
            <person name="Abreu J."/>
            <person name="Acer S.C."/>
            <person name="Aftuck L."/>
            <person name="Alexander A."/>
            <person name="An P."/>
            <person name="Anderson E."/>
            <person name="Anderson S."/>
            <person name="Arachi H."/>
            <person name="Azer M."/>
            <person name="Bachantsang P."/>
            <person name="Barry A."/>
            <person name="Bayul T."/>
            <person name="Berlin A."/>
            <person name="Bessette D."/>
            <person name="Bloom T."/>
            <person name="Blye J."/>
            <person name="Boguslavskiy L."/>
            <person name="Bonnet C."/>
            <person name="Boukhgalter B."/>
            <person name="Bourzgui I."/>
            <person name="Brown A."/>
            <person name="Cahill P."/>
            <person name="Channer S."/>
            <person name="Cheshatsang Y."/>
            <person name="Chuda L."/>
            <person name="Citroen M."/>
            <person name="Collymore A."/>
            <person name="Cooke P."/>
            <person name="Costello M."/>
            <person name="D'Aco K."/>
            <person name="Daza R."/>
            <person name="De Haan G."/>
            <person name="DeGray S."/>
            <person name="DeMaso C."/>
            <person name="Dhargay N."/>
            <person name="Dooley K."/>
            <person name="Dooley E."/>
            <person name="Doricent M."/>
            <person name="Dorje P."/>
            <person name="Dorjee K."/>
            <person name="Dupes A."/>
            <person name="Elong R."/>
            <person name="Falk J."/>
            <person name="Farina A."/>
            <person name="Faro S."/>
            <person name="Ferguson D."/>
            <person name="Fisher S."/>
            <person name="Foley C.D."/>
            <person name="Franke A."/>
            <person name="Friedrich D."/>
            <person name="Gadbois L."/>
            <person name="Gearin G."/>
            <person name="Gearin C.R."/>
            <person name="Giannoukos G."/>
            <person name="Goode T."/>
            <person name="Graham J."/>
            <person name="Grandbois E."/>
            <person name="Grewal S."/>
            <person name="Gyaltsen K."/>
            <person name="Hafez N."/>
            <person name="Hagos B."/>
            <person name="Hall J."/>
            <person name="Henson C."/>
            <person name="Hollinger A."/>
            <person name="Honan T."/>
            <person name="Huard M.D."/>
            <person name="Hughes L."/>
            <person name="Hurhula B."/>
            <person name="Husby M.E."/>
            <person name="Kamat A."/>
            <person name="Kanga B."/>
            <person name="Kashin S."/>
            <person name="Khazanovich D."/>
            <person name="Kisner P."/>
            <person name="Lance K."/>
            <person name="Lara M."/>
            <person name="Lee W."/>
            <person name="Lennon N."/>
            <person name="Letendre F."/>
            <person name="LeVine R."/>
            <person name="Lipovsky A."/>
            <person name="Liu X."/>
            <person name="Liu J."/>
            <person name="Liu S."/>
            <person name="Lokyitsang T."/>
            <person name="Lokyitsang Y."/>
            <person name="Lubonja R."/>
            <person name="Lui A."/>
            <person name="MacDonald P."/>
            <person name="Magnisalis V."/>
            <person name="Maru K."/>
            <person name="Matthews C."/>
            <person name="McCusker W."/>
            <person name="McDonough S."/>
            <person name="Mehta T."/>
            <person name="Meldrim J."/>
            <person name="Meneus L."/>
            <person name="Mihai O."/>
            <person name="Mihalev A."/>
            <person name="Mihova T."/>
            <person name="Mittelman R."/>
            <person name="Mlenga V."/>
            <person name="Montmayeur A."/>
            <person name="Mulrain L."/>
            <person name="Navidi A."/>
            <person name="Naylor J."/>
            <person name="Negash T."/>
            <person name="Nguyen T."/>
            <person name="Nguyen N."/>
            <person name="Nicol R."/>
            <person name="Norbu C."/>
            <person name="Norbu N."/>
            <person name="Novod N."/>
            <person name="O'Neill B."/>
            <person name="Osman S."/>
            <person name="Markiewicz E."/>
            <person name="Oyono O.L."/>
            <person name="Patti C."/>
            <person name="Phunkhang P."/>
            <person name="Pierre F."/>
            <person name="Priest M."/>
            <person name="Raghuraman S."/>
            <person name="Rege F."/>
            <person name="Reyes R."/>
            <person name="Rise C."/>
            <person name="Rogov P."/>
            <person name="Ross K."/>
            <person name="Ryan E."/>
            <person name="Settipalli S."/>
            <person name="Shea T."/>
            <person name="Sherpa N."/>
            <person name="Shi L."/>
            <person name="Shih D."/>
            <person name="Sparrow T."/>
            <person name="Spaulding J."/>
            <person name="Stalker J."/>
            <person name="Stange-Thomann N."/>
            <person name="Stavropoulos S."/>
            <person name="Stone C."/>
            <person name="Strader C."/>
            <person name="Tesfaye S."/>
            <person name="Thomson T."/>
            <person name="Thoulutsang Y."/>
            <person name="Thoulutsang D."/>
            <person name="Topham K."/>
            <person name="Topping I."/>
            <person name="Tsamla T."/>
            <person name="Vassiliev H."/>
            <person name="Vo A."/>
            <person name="Wangchuk T."/>
            <person name="Wangdi T."/>
            <person name="Weiand M."/>
            <person name="Wilkinson J."/>
            <person name="Wilson A."/>
            <person name="Yadav S."/>
            <person name="Young G."/>
            <person name="Yu Q."/>
            <person name="Zembek L."/>
            <person name="Zhong D."/>
            <person name="Zimmer A."/>
            <person name="Zwirko Z."/>
            <person name="Jaffe D.B."/>
            <person name="Alvarez P."/>
            <person name="Brockman W."/>
            <person name="Butler J."/>
            <person name="Chin C."/>
            <person name="Gnerre S."/>
            <person name="Grabherr M."/>
            <person name="Kleber M."/>
            <person name="Mauceli E."/>
            <person name="MacCallum I."/>
        </authorList>
    </citation>
    <scope>NUCLEOTIDE SEQUENCE [LARGE SCALE GENOMIC DNA]</scope>
    <source>
        <strain evidence="3">Tucson 15010-1051.87</strain>
    </source>
</reference>
<name>A0A0Q9W1Q1_DROVI</name>
<keyword evidence="3" id="KW-1185">Reference proteome</keyword>
<gene>
    <name evidence="2" type="primary">Dvir\GJ27094</name>
    <name evidence="2" type="ORF">Dvir_GJ27094</name>
</gene>
<evidence type="ECO:0000313" key="3">
    <source>
        <dbReference type="Proteomes" id="UP000008792"/>
    </source>
</evidence>
<organism evidence="2 3">
    <name type="scientific">Drosophila virilis</name>
    <name type="common">Fruit fly</name>
    <dbReference type="NCBI Taxonomy" id="7244"/>
    <lineage>
        <taxon>Eukaryota</taxon>
        <taxon>Metazoa</taxon>
        <taxon>Ecdysozoa</taxon>
        <taxon>Arthropoda</taxon>
        <taxon>Hexapoda</taxon>
        <taxon>Insecta</taxon>
        <taxon>Pterygota</taxon>
        <taxon>Neoptera</taxon>
        <taxon>Endopterygota</taxon>
        <taxon>Diptera</taxon>
        <taxon>Brachycera</taxon>
        <taxon>Muscomorpha</taxon>
        <taxon>Ephydroidea</taxon>
        <taxon>Drosophilidae</taxon>
        <taxon>Drosophila</taxon>
    </lineage>
</organism>
<feature type="chain" id="PRO_5006386399" evidence="1">
    <location>
        <begin position="26"/>
        <end position="108"/>
    </location>
</feature>
<dbReference type="AlphaFoldDB" id="A0A0Q9W1Q1"/>
<feature type="signal peptide" evidence="1">
    <location>
        <begin position="1"/>
        <end position="25"/>
    </location>
</feature>
<dbReference type="InParanoid" id="A0A0Q9W1Q1"/>
<protein>
    <submittedName>
        <fullName evidence="2">Uncharacterized protein</fullName>
    </submittedName>
</protein>
<evidence type="ECO:0000313" key="2">
    <source>
        <dbReference type="EMBL" id="KRF78758.1"/>
    </source>
</evidence>